<dbReference type="SUPFAM" id="SSF46689">
    <property type="entry name" value="Homeodomain-like"/>
    <property type="match status" value="1"/>
</dbReference>
<dbReference type="EMBL" id="WBVT01000016">
    <property type="protein sequence ID" value="KAB7790298.1"/>
    <property type="molecule type" value="Genomic_DNA"/>
</dbReference>
<dbReference type="GO" id="GO:0004519">
    <property type="term" value="F:endonuclease activity"/>
    <property type="evidence" value="ECO:0007669"/>
    <property type="project" value="UniProtKB-KW"/>
</dbReference>
<dbReference type="InterPro" id="IPR047655">
    <property type="entry name" value="Transpos_IS630-like"/>
</dbReference>
<accession>A0A6I1GQC9</accession>
<reference evidence="3 4" key="1">
    <citation type="submission" date="2019-09" db="EMBL/GenBank/DDBJ databases">
        <title>Characterization of the phylogenetic diversity of two novel species belonging to the genus Bifidobacterium: Bifidobacterium cebidarum sp. nov. and Bifidobacterium leontopitheci sp. nov.</title>
        <authorList>
            <person name="Lugli G.A."/>
            <person name="Duranti S."/>
            <person name="Milani C."/>
            <person name="Turroni F."/>
            <person name="Ventura M."/>
        </authorList>
    </citation>
    <scope>NUCLEOTIDE SEQUENCE [LARGE SCALE GENOMIC DNA]</scope>
    <source>
        <strain evidence="3 4">LMG 31471</strain>
    </source>
</reference>
<feature type="region of interest" description="Disordered" evidence="1">
    <location>
        <begin position="329"/>
        <end position="366"/>
    </location>
</feature>
<dbReference type="InterPro" id="IPR036397">
    <property type="entry name" value="RNaseH_sf"/>
</dbReference>
<keyword evidence="3" id="KW-0378">Hydrolase</keyword>
<keyword evidence="4" id="KW-1185">Reference proteome</keyword>
<evidence type="ECO:0000313" key="4">
    <source>
        <dbReference type="Proteomes" id="UP000441772"/>
    </source>
</evidence>
<dbReference type="PANTHER" id="PTHR30347:SF1">
    <property type="entry name" value="MECHANOSENSITIVE CHANNEL MSCK"/>
    <property type="match status" value="1"/>
</dbReference>
<comment type="caution">
    <text evidence="3">The sequence shown here is derived from an EMBL/GenBank/DDBJ whole genome shotgun (WGS) entry which is preliminary data.</text>
</comment>
<keyword evidence="3" id="KW-0540">Nuclease</keyword>
<feature type="domain" description="Tc1-like transposase DDE" evidence="2">
    <location>
        <begin position="173"/>
        <end position="318"/>
    </location>
</feature>
<gene>
    <name evidence="3" type="ORF">F7D09_1194</name>
</gene>
<dbReference type="Proteomes" id="UP000441772">
    <property type="component" value="Unassembled WGS sequence"/>
</dbReference>
<proteinExistence type="predicted"/>
<dbReference type="Pfam" id="PF13358">
    <property type="entry name" value="DDE_3"/>
    <property type="match status" value="1"/>
</dbReference>
<evidence type="ECO:0000313" key="3">
    <source>
        <dbReference type="EMBL" id="KAB7790298.1"/>
    </source>
</evidence>
<dbReference type="SUPFAM" id="SSF53098">
    <property type="entry name" value="Ribonuclease H-like"/>
    <property type="match status" value="1"/>
</dbReference>
<dbReference type="GO" id="GO:0003676">
    <property type="term" value="F:nucleic acid binding"/>
    <property type="evidence" value="ECO:0007669"/>
    <property type="project" value="InterPro"/>
</dbReference>
<dbReference type="InterPro" id="IPR009057">
    <property type="entry name" value="Homeodomain-like_sf"/>
</dbReference>
<dbReference type="InterPro" id="IPR038717">
    <property type="entry name" value="Tc1-like_DDE_dom"/>
</dbReference>
<feature type="compositionally biased region" description="Polar residues" evidence="1">
    <location>
        <begin position="348"/>
        <end position="360"/>
    </location>
</feature>
<dbReference type="InterPro" id="IPR052702">
    <property type="entry name" value="MscS-like_channel"/>
</dbReference>
<dbReference type="InterPro" id="IPR012337">
    <property type="entry name" value="RNaseH-like_sf"/>
</dbReference>
<dbReference type="AlphaFoldDB" id="A0A6I1GQC9"/>
<dbReference type="Pfam" id="PF13565">
    <property type="entry name" value="HTH_32"/>
    <property type="match status" value="1"/>
</dbReference>
<sequence length="394" mass="44699">MSHAAPALELTNAQRDELLRISRSQTLPHRQVRRALALLDAADGVANEENARRRGVRANTVRVWRREFAERGLEGFGAVAPGRGRRPSIPQAVIDRIVTLTTTSRPEGRTHWSCSSMARETGVSRSTVNRIWRELGLKPHLTDSFKVSNDPRFDEKVADVVGLYVDPPEHAVVLCVDEKSQIQALDRTQPGLPMVPGRAGTMTHDYKRNGTTTLFAALDVATGRVIGECMGRHRHDEYLRFLRTIDRTVPAGLDVHVIADNYATHKHAAVRAWIGAHPRFHVHYTPTSSSWLNQVEHWFGDLERDAIRRGVFPSLESLVDSINRYIEANNRNPPPLHVDRQRRDHPHQGQTRQRGAQPLNQKRDGPLVLMRHCRRRHRAMPHHAADDRHSILMP</sequence>
<dbReference type="PANTHER" id="PTHR30347">
    <property type="entry name" value="POTASSIUM CHANNEL RELATED"/>
    <property type="match status" value="1"/>
</dbReference>
<name>A0A6I1GQC9_9BIFI</name>
<evidence type="ECO:0000259" key="2">
    <source>
        <dbReference type="Pfam" id="PF13358"/>
    </source>
</evidence>
<keyword evidence="3" id="KW-0255">Endonuclease</keyword>
<protein>
    <submittedName>
        <fullName evidence="3">DDE endonuclease</fullName>
    </submittedName>
</protein>
<evidence type="ECO:0000256" key="1">
    <source>
        <dbReference type="SAM" id="MobiDB-lite"/>
    </source>
</evidence>
<dbReference type="NCBIfam" id="NF033545">
    <property type="entry name" value="transpos_IS630"/>
    <property type="match status" value="1"/>
</dbReference>
<organism evidence="3 4">
    <name type="scientific">Bifidobacterium leontopitheci</name>
    <dbReference type="NCBI Taxonomy" id="2650774"/>
    <lineage>
        <taxon>Bacteria</taxon>
        <taxon>Bacillati</taxon>
        <taxon>Actinomycetota</taxon>
        <taxon>Actinomycetes</taxon>
        <taxon>Bifidobacteriales</taxon>
        <taxon>Bifidobacteriaceae</taxon>
        <taxon>Bifidobacterium</taxon>
    </lineage>
</organism>
<dbReference type="Gene3D" id="3.30.420.10">
    <property type="entry name" value="Ribonuclease H-like superfamily/Ribonuclease H"/>
    <property type="match status" value="1"/>
</dbReference>